<proteinExistence type="predicted"/>
<dbReference type="PANTHER" id="PTHR13950">
    <property type="entry name" value="RABCONNECTIN-RELATED"/>
    <property type="match status" value="1"/>
</dbReference>
<keyword evidence="4" id="KW-1185">Reference proteome</keyword>
<dbReference type="Pfam" id="PF12234">
    <property type="entry name" value="Rav1p_C"/>
    <property type="match status" value="1"/>
</dbReference>
<dbReference type="InterPro" id="IPR052208">
    <property type="entry name" value="DmX-like/RAVE_component"/>
</dbReference>
<dbReference type="GO" id="GO:0043291">
    <property type="term" value="C:RAVE complex"/>
    <property type="evidence" value="ECO:0007669"/>
    <property type="project" value="TreeGrafter"/>
</dbReference>
<dbReference type="PANTHER" id="PTHR13950:SF9">
    <property type="entry name" value="RABCONNECTIN-3A"/>
    <property type="match status" value="1"/>
</dbReference>
<accession>W2RXW3</accession>
<protein>
    <recommendedName>
        <fullName evidence="2">RAVE complex protein Rav1 C-terminal domain-containing protein</fullName>
    </recommendedName>
</protein>
<dbReference type="RefSeq" id="XP_008715674.1">
    <property type="nucleotide sequence ID" value="XM_008717452.1"/>
</dbReference>
<dbReference type="OrthoDB" id="342131at2759"/>
<reference evidence="3 4" key="1">
    <citation type="submission" date="2013-03" db="EMBL/GenBank/DDBJ databases">
        <title>The Genome Sequence of Phialophora europaea CBS 101466.</title>
        <authorList>
            <consortium name="The Broad Institute Genomics Platform"/>
            <person name="Cuomo C."/>
            <person name="de Hoog S."/>
            <person name="Gorbushina A."/>
            <person name="Walker B."/>
            <person name="Young S.K."/>
            <person name="Zeng Q."/>
            <person name="Gargeya S."/>
            <person name="Fitzgerald M."/>
            <person name="Haas B."/>
            <person name="Abouelleil A."/>
            <person name="Allen A.W."/>
            <person name="Alvarado L."/>
            <person name="Arachchi H.M."/>
            <person name="Berlin A.M."/>
            <person name="Chapman S.B."/>
            <person name="Gainer-Dewar J."/>
            <person name="Goldberg J."/>
            <person name="Griggs A."/>
            <person name="Gujja S."/>
            <person name="Hansen M."/>
            <person name="Howarth C."/>
            <person name="Imamovic A."/>
            <person name="Ireland A."/>
            <person name="Larimer J."/>
            <person name="McCowan C."/>
            <person name="Murphy C."/>
            <person name="Pearson M."/>
            <person name="Poon T.W."/>
            <person name="Priest M."/>
            <person name="Roberts A."/>
            <person name="Saif S."/>
            <person name="Shea T."/>
            <person name="Sisk P."/>
            <person name="Sykes S."/>
            <person name="Wortman J."/>
            <person name="Nusbaum C."/>
            <person name="Birren B."/>
        </authorList>
    </citation>
    <scope>NUCLEOTIDE SEQUENCE [LARGE SCALE GENOMIC DNA]</scope>
    <source>
        <strain evidence="3 4">CBS 101466</strain>
    </source>
</reference>
<dbReference type="InterPro" id="IPR015943">
    <property type="entry name" value="WD40/YVTN_repeat-like_dom_sf"/>
</dbReference>
<dbReference type="SUPFAM" id="SSF50978">
    <property type="entry name" value="WD40 repeat-like"/>
    <property type="match status" value="1"/>
</dbReference>
<dbReference type="InParanoid" id="W2RXW3"/>
<dbReference type="eggNOG" id="KOG1064">
    <property type="taxonomic scope" value="Eukaryota"/>
</dbReference>
<dbReference type="GO" id="GO:0007035">
    <property type="term" value="P:vacuolar acidification"/>
    <property type="evidence" value="ECO:0007669"/>
    <property type="project" value="TreeGrafter"/>
</dbReference>
<dbReference type="EMBL" id="KB822719">
    <property type="protein sequence ID" value="ETN41165.1"/>
    <property type="molecule type" value="Genomic_DNA"/>
</dbReference>
<dbReference type="HOGENOM" id="CLU_000310_0_1_1"/>
<dbReference type="AlphaFoldDB" id="W2RXW3"/>
<organism evidence="3 4">
    <name type="scientific">Cyphellophora europaea (strain CBS 101466)</name>
    <name type="common">Phialophora europaea</name>
    <dbReference type="NCBI Taxonomy" id="1220924"/>
    <lineage>
        <taxon>Eukaryota</taxon>
        <taxon>Fungi</taxon>
        <taxon>Dikarya</taxon>
        <taxon>Ascomycota</taxon>
        <taxon>Pezizomycotina</taxon>
        <taxon>Eurotiomycetes</taxon>
        <taxon>Chaetothyriomycetidae</taxon>
        <taxon>Chaetothyriales</taxon>
        <taxon>Cyphellophoraceae</taxon>
        <taxon>Cyphellophora</taxon>
    </lineage>
</organism>
<feature type="domain" description="RAVE complex protein Rav1 C-terminal" evidence="2">
    <location>
        <begin position="573"/>
        <end position="788"/>
    </location>
</feature>
<feature type="region of interest" description="Disordered" evidence="1">
    <location>
        <begin position="811"/>
        <end position="866"/>
    </location>
</feature>
<evidence type="ECO:0000313" key="4">
    <source>
        <dbReference type="Proteomes" id="UP000030752"/>
    </source>
</evidence>
<feature type="compositionally biased region" description="Basic and acidic residues" evidence="1">
    <location>
        <begin position="825"/>
        <end position="835"/>
    </location>
</feature>
<dbReference type="GeneID" id="19970439"/>
<evidence type="ECO:0000256" key="1">
    <source>
        <dbReference type="SAM" id="MobiDB-lite"/>
    </source>
</evidence>
<evidence type="ECO:0000313" key="3">
    <source>
        <dbReference type="EMBL" id="ETN41165.1"/>
    </source>
</evidence>
<sequence>MPTILPGRPHAGRQAISTAYWNGIRLTAYVSRSAIVITTDLYSILQTIHLDCEPLHAVAIEEFSGRIAACNSTTAYVYEPVGKGTLKWESLGPDGGVLSTSLRSTNGAMNGDDTQVNGRHSNPELRRASIPTIETINSLSWASAEELLLAGSRMQLWFVAYDSRVVWDQELPYPVALAYCSHDAGLIASCGQHDRLVKIWRRLAYESDSTRFDVSYLPHPSSVTNMHWRKPWHQEQNLDNLLYTFCADGYVRVWAQLEPHSATVMQKVAAIDTNTTIQPRRLSQGSISKRRYAFILDSRDFSHATERAVENTTSTKADHALEHLIEIANRSPEICVVLDGLGHMSAWGLENAGCKNKAPAEVFNVAHVDNVDLSLLEKAHLDGEHVQFCTFAGGNAPSSISLLVHSFDGTVSHYEAHIAGLFDTATRRERLQQSASWAGHEEPVNGIIHNKAGDQLLTWTIRDANIFSIEDVDDGNVLTIQTSRTFDSDILDICYAEDYAIVLLHDSLQLLPGRDAIPLRKRQKPVRLKPLDSGSSEREGHFAIEYANDDVEVWIPQPPSNNDLDKAFAPAAVDQAGHQYLFALFSSLSSPLAWHAILSASHSTSQDILTTLTHDYYGGVGRLTWPRARACGLLMWLSEREALLEQTENVARAEFTKREDRNPVESSLLYFALGKKTVVQGLWRTAIGVRERDNTMKLLANNFAEPRWRQTALKNAYALLSKRRFEYGAAWFVLAGNLKAAVNVCVNQVRDLQLAIVISRVYHHHPDGEKMLRELLEATVLPKPAEDDEAEGDDEALKTWAQEMLAGLRVLERGESDSDSEEEKDGVGREIRNEDEAQLGVAPKKKPPPTQFAEPSGDSLLDSFGF</sequence>
<dbReference type="Proteomes" id="UP000030752">
    <property type="component" value="Unassembled WGS sequence"/>
</dbReference>
<dbReference type="VEuPathDB" id="FungiDB:HMPREF1541_03100"/>
<gene>
    <name evidence="3" type="ORF">HMPREF1541_03100</name>
</gene>
<dbReference type="InterPro" id="IPR036322">
    <property type="entry name" value="WD40_repeat_dom_sf"/>
</dbReference>
<dbReference type="InterPro" id="IPR022033">
    <property type="entry name" value="Rav1p_C"/>
</dbReference>
<dbReference type="FunCoup" id="W2RXW3">
    <property type="interactions" value="63"/>
</dbReference>
<name>W2RXW3_CYPE1</name>
<evidence type="ECO:0000259" key="2">
    <source>
        <dbReference type="Pfam" id="PF12234"/>
    </source>
</evidence>
<dbReference type="Gene3D" id="2.130.10.10">
    <property type="entry name" value="YVTN repeat-like/Quinoprotein amine dehydrogenase"/>
    <property type="match status" value="1"/>
</dbReference>
<dbReference type="STRING" id="1220924.W2RXW3"/>